<dbReference type="Pfam" id="PF03372">
    <property type="entry name" value="Exo_endo_phos"/>
    <property type="match status" value="1"/>
</dbReference>
<keyword evidence="2" id="KW-0378">Hydrolase</keyword>
<sequence length="296" mass="32770">MGTSTDTPPLPLRIITFNIRYATTSPFPGEQPWAVRCPRICAQLRFATTGRDASFICLQEALHRQLLDVHERLGPGWARIGVGRDDGLEAGEFSPVFYRADAWECERARTYWLSPTPEVPSRGWDAVLNRVVTVGRFRHRASGAPVVVMSTHFDHVGVVAREESAKLILRIAAAWAEGDDAAGASPRPAVFLGGDFNSKPEDAGYRTMTAPGSGMTDVMTRIPEERRYGNAMTYTSFDEPGKRPTRIDFLFARQANEVQFINFGALCNRFEDGVYLSDHRAVVADVEVPVRGIAPL</sequence>
<dbReference type="Gene3D" id="3.60.10.10">
    <property type="entry name" value="Endonuclease/exonuclease/phosphatase"/>
    <property type="match status" value="1"/>
</dbReference>
<comment type="caution">
    <text evidence="2">The sequence shown here is derived from an EMBL/GenBank/DDBJ whole genome shotgun (WGS) entry which is preliminary data.</text>
</comment>
<organism evidence="2 3">
    <name type="scientific">Pleurostoma richardsiae</name>
    <dbReference type="NCBI Taxonomy" id="41990"/>
    <lineage>
        <taxon>Eukaryota</taxon>
        <taxon>Fungi</taxon>
        <taxon>Dikarya</taxon>
        <taxon>Ascomycota</taxon>
        <taxon>Pezizomycotina</taxon>
        <taxon>Sordariomycetes</taxon>
        <taxon>Sordariomycetidae</taxon>
        <taxon>Calosphaeriales</taxon>
        <taxon>Pleurostomataceae</taxon>
        <taxon>Pleurostoma</taxon>
    </lineage>
</organism>
<evidence type="ECO:0000313" key="3">
    <source>
        <dbReference type="Proteomes" id="UP001174694"/>
    </source>
</evidence>
<dbReference type="EMBL" id="JANBVO010000021">
    <property type="protein sequence ID" value="KAJ9142704.1"/>
    <property type="molecule type" value="Genomic_DNA"/>
</dbReference>
<dbReference type="GO" id="GO:0000175">
    <property type="term" value="F:3'-5'-RNA exonuclease activity"/>
    <property type="evidence" value="ECO:0007669"/>
    <property type="project" value="TreeGrafter"/>
</dbReference>
<gene>
    <name evidence="2" type="ORF">NKR23_g6991</name>
</gene>
<dbReference type="InterPro" id="IPR050410">
    <property type="entry name" value="CCR4/nocturin_mRNA_transcr"/>
</dbReference>
<dbReference type="PANTHER" id="PTHR12121:SF36">
    <property type="entry name" value="ENDONUCLEASE_EXONUCLEASE_PHOSPHATASE DOMAIN-CONTAINING PROTEIN"/>
    <property type="match status" value="1"/>
</dbReference>
<keyword evidence="3" id="KW-1185">Reference proteome</keyword>
<evidence type="ECO:0000313" key="2">
    <source>
        <dbReference type="EMBL" id="KAJ9142704.1"/>
    </source>
</evidence>
<keyword evidence="2" id="KW-0255">Endonuclease</keyword>
<keyword evidence="2" id="KW-0540">Nuclease</keyword>
<dbReference type="InterPro" id="IPR005135">
    <property type="entry name" value="Endo/exonuclease/phosphatase"/>
</dbReference>
<protein>
    <submittedName>
        <fullName evidence="2">Endonuclease/Exonuclease/phosphatase</fullName>
    </submittedName>
</protein>
<dbReference type="PANTHER" id="PTHR12121">
    <property type="entry name" value="CARBON CATABOLITE REPRESSOR PROTEIN 4"/>
    <property type="match status" value="1"/>
</dbReference>
<dbReference type="Proteomes" id="UP001174694">
    <property type="component" value="Unassembled WGS sequence"/>
</dbReference>
<proteinExistence type="predicted"/>
<dbReference type="InterPro" id="IPR036691">
    <property type="entry name" value="Endo/exonu/phosph_ase_sf"/>
</dbReference>
<dbReference type="GO" id="GO:0004519">
    <property type="term" value="F:endonuclease activity"/>
    <property type="evidence" value="ECO:0007669"/>
    <property type="project" value="UniProtKB-KW"/>
</dbReference>
<reference evidence="2" key="1">
    <citation type="submission" date="2022-07" db="EMBL/GenBank/DDBJ databases">
        <title>Fungi with potential for degradation of polypropylene.</title>
        <authorList>
            <person name="Gostincar C."/>
        </authorList>
    </citation>
    <scope>NUCLEOTIDE SEQUENCE</scope>
    <source>
        <strain evidence="2">EXF-13308</strain>
    </source>
</reference>
<dbReference type="SUPFAM" id="SSF56219">
    <property type="entry name" value="DNase I-like"/>
    <property type="match status" value="1"/>
</dbReference>
<dbReference type="CDD" id="cd09083">
    <property type="entry name" value="EEP-1"/>
    <property type="match status" value="1"/>
</dbReference>
<feature type="domain" description="Endonuclease/exonuclease/phosphatase" evidence="1">
    <location>
        <begin position="15"/>
        <end position="279"/>
    </location>
</feature>
<name>A0AA38RMV1_9PEZI</name>
<dbReference type="AlphaFoldDB" id="A0AA38RMV1"/>
<accession>A0AA38RMV1</accession>
<evidence type="ECO:0000259" key="1">
    <source>
        <dbReference type="Pfam" id="PF03372"/>
    </source>
</evidence>